<dbReference type="InterPro" id="IPR016163">
    <property type="entry name" value="Ald_DH_C"/>
</dbReference>
<evidence type="ECO:0000256" key="6">
    <source>
        <dbReference type="PROSITE-ProRule" id="PRU10007"/>
    </source>
</evidence>
<evidence type="ECO:0000256" key="2">
    <source>
        <dbReference type="ARBA" id="ARBA00011881"/>
    </source>
</evidence>
<dbReference type="InterPro" id="IPR016161">
    <property type="entry name" value="Ald_DH/histidinol_DH"/>
</dbReference>
<keyword evidence="3 7" id="KW-0560">Oxidoreductase</keyword>
<dbReference type="Gene3D" id="3.40.605.10">
    <property type="entry name" value="Aldehyde Dehydrogenase, Chain A, domain 1"/>
    <property type="match status" value="1"/>
</dbReference>
<dbReference type="AlphaFoldDB" id="A0AAW2HRH4"/>
<evidence type="ECO:0000256" key="4">
    <source>
        <dbReference type="ARBA" id="ARBA00023027"/>
    </source>
</evidence>
<organism evidence="10">
    <name type="scientific">Menopon gallinae</name>
    <name type="common">poultry shaft louse</name>
    <dbReference type="NCBI Taxonomy" id="328185"/>
    <lineage>
        <taxon>Eukaryota</taxon>
        <taxon>Metazoa</taxon>
        <taxon>Ecdysozoa</taxon>
        <taxon>Arthropoda</taxon>
        <taxon>Hexapoda</taxon>
        <taxon>Insecta</taxon>
        <taxon>Pterygota</taxon>
        <taxon>Neoptera</taxon>
        <taxon>Paraneoptera</taxon>
        <taxon>Psocodea</taxon>
        <taxon>Troctomorpha</taxon>
        <taxon>Phthiraptera</taxon>
        <taxon>Amblycera</taxon>
        <taxon>Menoponidae</taxon>
        <taxon>Menopon</taxon>
    </lineage>
</organism>
<dbReference type="GO" id="GO:0004029">
    <property type="term" value="F:aldehyde dehydrogenase (NAD+) activity"/>
    <property type="evidence" value="ECO:0007669"/>
    <property type="project" value="UniProtKB-EC"/>
</dbReference>
<dbReference type="Pfam" id="PF00685">
    <property type="entry name" value="Sulfotransfer_1"/>
    <property type="match status" value="1"/>
</dbReference>
<dbReference type="GO" id="GO:0008146">
    <property type="term" value="F:sulfotransferase activity"/>
    <property type="evidence" value="ECO:0007669"/>
    <property type="project" value="InterPro"/>
</dbReference>
<dbReference type="SUPFAM" id="SSF53720">
    <property type="entry name" value="ALDH-like"/>
    <property type="match status" value="1"/>
</dbReference>
<sequence>MAGLFAKNLFKIKLSTNKRFLSMLIEDPKYDFLKKLGLEKRNNGVYNGKWFGSGEVIQSLNPSNGQVIAEVVKGTCEDYEKCVQEAINGFKYWAGLPAPRRGEIVRQIGEALRENLEPLGKLVSLEMGKIMAEGIGEVQEFVDICDYAVGLSRTISGPILPSERPGHVLMEIWNPLGLVGVISAFNFPVAVYGWNTAIALVCGNSVIWKGASTTTLTSIATTKIITKVLEKNNIPGAIAALCCGSAEVGEAMAKDQRIGLLSFTGSTPVGRRVGVLVQERFGRSILELGGNNALIVHEDADLDMVIRSAVFACVGTAGQRCTTLRRMILHNKVYDNILEKLKQAYKQILNRVGDPLDGKTLLGPLHTQNSVKEFEAAIKKAVELGGKIEFGGSVIKREGNYVEPTIISGLSTDSPIVRTETFAPILYVFKAGDLDEAIKINNSVEQGLSSSLFTRDMGNVFKWLGPFGSDCGIVNVNIPTSGAEIGGAFGGEKATGGGRESGSDSWKQYMRRATVTINYSKELPLAQALIMALKNGFNTWEIHDVDESLNEQLLKDFRGERSGYLQVGHKKYFFPRKFAELAYDYKNFKCRREDVWVISFPRSGTTWTQEMVWLLCNNLDYEAARKAPLAERFPFLERKIYNSEGYSPEKYHSCVNNTLVDELLSKSANDKTKEEDIKKICCPALIKLGKMSSPRFIKSHLPISLLPNDLLDCGAKIIYVARNPKDVAVSYYHFHRLVKTLDFMGDFPKFWDYFEKNLILWAPYWDHVIEGWMLRDHPNVKFVFYEEMKKDLQSGIKNLSAFLGKQYSDAEVEKLAEYLHISNFRQNLSVNLEKLQDLGMLNDYSHRHIRIGKTGNWKELFDEELDIRADQWVSENLKKTDMRFPNLPNIS</sequence>
<dbReference type="PANTHER" id="PTHR43521:SF1">
    <property type="entry name" value="ALPHA-AMINOADIPIC SEMIALDEHYDE DEHYDROGENASE"/>
    <property type="match status" value="1"/>
</dbReference>
<evidence type="ECO:0000256" key="1">
    <source>
        <dbReference type="ARBA" id="ARBA00009986"/>
    </source>
</evidence>
<evidence type="ECO:0000256" key="3">
    <source>
        <dbReference type="ARBA" id="ARBA00023002"/>
    </source>
</evidence>
<proteinExistence type="inferred from homology"/>
<feature type="domain" description="Sulfotransferase" evidence="9">
    <location>
        <begin position="593"/>
        <end position="880"/>
    </location>
</feature>
<dbReference type="PANTHER" id="PTHR43521">
    <property type="entry name" value="ALPHA-AMINOADIPIC SEMIALDEHYDE DEHYDROGENASE"/>
    <property type="match status" value="1"/>
</dbReference>
<dbReference type="InterPro" id="IPR015590">
    <property type="entry name" value="Aldehyde_DH_dom"/>
</dbReference>
<dbReference type="Gene3D" id="3.40.309.10">
    <property type="entry name" value="Aldehyde Dehydrogenase, Chain A, domain 2"/>
    <property type="match status" value="1"/>
</dbReference>
<dbReference type="FunFam" id="3.40.309.10:FF:000018">
    <property type="entry name" value="Alpha-aminoadipic semialdehyde dehydrogenase"/>
    <property type="match status" value="1"/>
</dbReference>
<name>A0AAW2HRH4_9NEOP</name>
<reference evidence="10" key="1">
    <citation type="journal article" date="2024" name="Gigascience">
        <title>Chromosome-level genome of the poultry shaft louse Menopon gallinae provides insight into the host-switching and adaptive evolution of parasitic lice.</title>
        <authorList>
            <person name="Xu Y."/>
            <person name="Ma L."/>
            <person name="Liu S."/>
            <person name="Liang Y."/>
            <person name="Liu Q."/>
            <person name="He Z."/>
            <person name="Tian L."/>
            <person name="Duan Y."/>
            <person name="Cai W."/>
            <person name="Li H."/>
            <person name="Song F."/>
        </authorList>
    </citation>
    <scope>NUCLEOTIDE SEQUENCE</scope>
    <source>
        <strain evidence="10">Cailab_2023a</strain>
    </source>
</reference>
<keyword evidence="4" id="KW-0520">NAD</keyword>
<protein>
    <recommendedName>
        <fullName evidence="5">aldehyde dehydrogenase (NAD(+))</fullName>
        <ecNumber evidence="5">1.2.1.3</ecNumber>
    </recommendedName>
</protein>
<evidence type="ECO:0000259" key="8">
    <source>
        <dbReference type="Pfam" id="PF00171"/>
    </source>
</evidence>
<gene>
    <name evidence="10" type="ORF">PYX00_005178</name>
</gene>
<dbReference type="PROSITE" id="PS00687">
    <property type="entry name" value="ALDEHYDE_DEHYDR_GLU"/>
    <property type="match status" value="1"/>
</dbReference>
<dbReference type="InterPro" id="IPR044638">
    <property type="entry name" value="ALDH7A1-like"/>
</dbReference>
<comment type="subunit">
    <text evidence="2">Homotetramer.</text>
</comment>
<evidence type="ECO:0000256" key="5">
    <source>
        <dbReference type="ARBA" id="ARBA00024226"/>
    </source>
</evidence>
<evidence type="ECO:0000256" key="7">
    <source>
        <dbReference type="RuleBase" id="RU003345"/>
    </source>
</evidence>
<dbReference type="InterPro" id="IPR000863">
    <property type="entry name" value="Sulfotransferase_dom"/>
</dbReference>
<dbReference type="InterPro" id="IPR027417">
    <property type="entry name" value="P-loop_NTPase"/>
</dbReference>
<comment type="similarity">
    <text evidence="1 7">Belongs to the aldehyde dehydrogenase family.</text>
</comment>
<feature type="domain" description="Aldehyde dehydrogenase" evidence="8">
    <location>
        <begin position="55"/>
        <end position="515"/>
    </location>
</feature>
<feature type="active site" evidence="6">
    <location>
        <position position="287"/>
    </location>
</feature>
<accession>A0AAW2HRH4</accession>
<dbReference type="SUPFAM" id="SSF52540">
    <property type="entry name" value="P-loop containing nucleoside triphosphate hydrolases"/>
    <property type="match status" value="1"/>
</dbReference>
<dbReference type="Gene3D" id="3.40.50.300">
    <property type="entry name" value="P-loop containing nucleotide triphosphate hydrolases"/>
    <property type="match status" value="1"/>
</dbReference>
<evidence type="ECO:0000313" key="10">
    <source>
        <dbReference type="EMBL" id="KAL0272062.1"/>
    </source>
</evidence>
<dbReference type="InterPro" id="IPR016162">
    <property type="entry name" value="Ald_DH_N"/>
</dbReference>
<dbReference type="CDD" id="cd07130">
    <property type="entry name" value="ALDH_F7_AASADH"/>
    <property type="match status" value="1"/>
</dbReference>
<dbReference type="Pfam" id="PF00171">
    <property type="entry name" value="Aldedh"/>
    <property type="match status" value="1"/>
</dbReference>
<dbReference type="EC" id="1.2.1.3" evidence="5"/>
<dbReference type="InterPro" id="IPR029510">
    <property type="entry name" value="Ald_DH_CS_GLU"/>
</dbReference>
<dbReference type="EMBL" id="JARGDH010000003">
    <property type="protein sequence ID" value="KAL0272062.1"/>
    <property type="molecule type" value="Genomic_DNA"/>
</dbReference>
<comment type="caution">
    <text evidence="10">The sequence shown here is derived from an EMBL/GenBank/DDBJ whole genome shotgun (WGS) entry which is preliminary data.</text>
</comment>
<evidence type="ECO:0000259" key="9">
    <source>
        <dbReference type="Pfam" id="PF00685"/>
    </source>
</evidence>